<dbReference type="InterPro" id="IPR003718">
    <property type="entry name" value="OsmC/Ohr_fam"/>
</dbReference>
<proteinExistence type="predicted"/>
<dbReference type="Gene3D" id="3.30.300.20">
    <property type="match status" value="1"/>
</dbReference>
<gene>
    <name evidence="2" type="ORF">M0811_10102</name>
</gene>
<comment type="caution">
    <text evidence="2">The sequence shown here is derived from an EMBL/GenBank/DDBJ whole genome shotgun (WGS) entry which is preliminary data.</text>
</comment>
<keyword evidence="1" id="KW-0732">Signal</keyword>
<dbReference type="EMBL" id="JAPDFW010000086">
    <property type="protein sequence ID" value="KAJ5071693.1"/>
    <property type="molecule type" value="Genomic_DNA"/>
</dbReference>
<dbReference type="PANTHER" id="PTHR35368">
    <property type="entry name" value="HYDROPEROXIDE REDUCTASE"/>
    <property type="match status" value="1"/>
</dbReference>
<protein>
    <submittedName>
        <fullName evidence="2">Osmc family peroxiredoxin</fullName>
    </submittedName>
</protein>
<feature type="chain" id="PRO_5040340519" evidence="1">
    <location>
        <begin position="20"/>
        <end position="120"/>
    </location>
</feature>
<dbReference type="SUPFAM" id="SSF82784">
    <property type="entry name" value="OsmC-like"/>
    <property type="match status" value="1"/>
</dbReference>
<dbReference type="PANTHER" id="PTHR35368:SF1">
    <property type="entry name" value="HYDROPEROXIDE REDUCTASE"/>
    <property type="match status" value="1"/>
</dbReference>
<dbReference type="AlphaFoldDB" id="A0A9Q0LHS4"/>
<dbReference type="InterPro" id="IPR015946">
    <property type="entry name" value="KH_dom-like_a/b"/>
</dbReference>
<dbReference type="InterPro" id="IPR036102">
    <property type="entry name" value="OsmC/Ohrsf"/>
</dbReference>
<evidence type="ECO:0000313" key="2">
    <source>
        <dbReference type="EMBL" id="KAJ5071693.1"/>
    </source>
</evidence>
<evidence type="ECO:0000313" key="3">
    <source>
        <dbReference type="Proteomes" id="UP001149090"/>
    </source>
</evidence>
<dbReference type="InterPro" id="IPR052924">
    <property type="entry name" value="OsmC/Ohr_hydroprdx_reductase"/>
</dbReference>
<reference evidence="2" key="1">
    <citation type="submission" date="2022-10" db="EMBL/GenBank/DDBJ databases">
        <title>Novel sulphate-reducing endosymbionts in the free-living metamonad Anaeramoeba.</title>
        <authorList>
            <person name="Jerlstrom-Hultqvist J."/>
            <person name="Cepicka I."/>
            <person name="Gallot-Lavallee L."/>
            <person name="Salas-Leiva D."/>
            <person name="Curtis B.A."/>
            <person name="Zahonova K."/>
            <person name="Pipaliya S."/>
            <person name="Dacks J."/>
            <person name="Roger A.J."/>
        </authorList>
    </citation>
    <scope>NUCLEOTIDE SEQUENCE</scope>
    <source>
        <strain evidence="2">BMAN</strain>
    </source>
</reference>
<dbReference type="Pfam" id="PF02566">
    <property type="entry name" value="OsmC"/>
    <property type="match status" value="1"/>
</dbReference>
<organism evidence="2 3">
    <name type="scientific">Anaeramoeba ignava</name>
    <name type="common">Anaerobic marine amoeba</name>
    <dbReference type="NCBI Taxonomy" id="1746090"/>
    <lineage>
        <taxon>Eukaryota</taxon>
        <taxon>Metamonada</taxon>
        <taxon>Anaeramoebidae</taxon>
        <taxon>Anaeramoeba</taxon>
    </lineage>
</organism>
<sequence length="120" mass="13551">MFPTGPSPIYLLLSSLAGCEVILIRLVAKQKNVQIGEVKIQVNGELDPKAFENLEIFSGFQTIEVQLKLECEADDKIIQEIVDLAEKTCPITNMFGTHPKIKFTSKWERLSKSNQDEKQN</sequence>
<dbReference type="Proteomes" id="UP001149090">
    <property type="component" value="Unassembled WGS sequence"/>
</dbReference>
<keyword evidence="3" id="KW-1185">Reference proteome</keyword>
<dbReference type="OrthoDB" id="3906254at2759"/>
<evidence type="ECO:0000256" key="1">
    <source>
        <dbReference type="SAM" id="SignalP"/>
    </source>
</evidence>
<accession>A0A9Q0LHS4</accession>
<feature type="signal peptide" evidence="1">
    <location>
        <begin position="1"/>
        <end position="19"/>
    </location>
</feature>
<name>A0A9Q0LHS4_ANAIG</name>